<organism evidence="2 3">
    <name type="scientific">Naegleria lovaniensis</name>
    <name type="common">Amoeba</name>
    <dbReference type="NCBI Taxonomy" id="51637"/>
    <lineage>
        <taxon>Eukaryota</taxon>
        <taxon>Discoba</taxon>
        <taxon>Heterolobosea</taxon>
        <taxon>Tetramitia</taxon>
        <taxon>Eutetramitia</taxon>
        <taxon>Vahlkampfiidae</taxon>
        <taxon>Naegleria</taxon>
    </lineage>
</organism>
<evidence type="ECO:0000313" key="2">
    <source>
        <dbReference type="EMBL" id="KAG2386166.1"/>
    </source>
</evidence>
<dbReference type="Proteomes" id="UP000816034">
    <property type="component" value="Unassembled WGS sequence"/>
</dbReference>
<sequence length="116" mass="14152">MRSLVFVDVVPLIWDGLYPRDQTEPDIEYRKERFVMWSAWFIKDGVEYYFEFVWLLSLIKSMPMFKKPFEAFLNGTDPYSLGYTIERIRTRNSKKKPMASKYPKRNCEHPGRRWKR</sequence>
<feature type="region of interest" description="Disordered" evidence="1">
    <location>
        <begin position="91"/>
        <end position="116"/>
    </location>
</feature>
<evidence type="ECO:0000313" key="3">
    <source>
        <dbReference type="Proteomes" id="UP000816034"/>
    </source>
</evidence>
<dbReference type="AlphaFoldDB" id="A0AA88GUR3"/>
<dbReference type="EMBL" id="PYSW02000016">
    <property type="protein sequence ID" value="KAG2386166.1"/>
    <property type="molecule type" value="Genomic_DNA"/>
</dbReference>
<gene>
    <name evidence="2" type="ORF">C9374_002612</name>
</gene>
<comment type="caution">
    <text evidence="2">The sequence shown here is derived from an EMBL/GenBank/DDBJ whole genome shotgun (WGS) entry which is preliminary data.</text>
</comment>
<feature type="compositionally biased region" description="Basic residues" evidence="1">
    <location>
        <begin position="91"/>
        <end position="104"/>
    </location>
</feature>
<protein>
    <submittedName>
        <fullName evidence="2">Uncharacterized protein</fullName>
    </submittedName>
</protein>
<dbReference type="GeneID" id="68095067"/>
<keyword evidence="3" id="KW-1185">Reference proteome</keyword>
<reference evidence="2 3" key="1">
    <citation type="journal article" date="2018" name="BMC Genomics">
        <title>The genome of Naegleria lovaniensis, the basis for a comparative approach to unravel pathogenicity factors of the human pathogenic amoeba N. fowleri.</title>
        <authorList>
            <person name="Liechti N."/>
            <person name="Schurch N."/>
            <person name="Bruggmann R."/>
            <person name="Wittwer M."/>
        </authorList>
    </citation>
    <scope>NUCLEOTIDE SEQUENCE [LARGE SCALE GENOMIC DNA]</scope>
    <source>
        <strain evidence="2 3">ATCC 30569</strain>
    </source>
</reference>
<name>A0AA88GUR3_NAELO</name>
<proteinExistence type="predicted"/>
<dbReference type="RefSeq" id="XP_044550158.1">
    <property type="nucleotide sequence ID" value="XM_044692049.1"/>
</dbReference>
<accession>A0AA88GUR3</accession>
<evidence type="ECO:0000256" key="1">
    <source>
        <dbReference type="SAM" id="MobiDB-lite"/>
    </source>
</evidence>
<feature type="compositionally biased region" description="Basic and acidic residues" evidence="1">
    <location>
        <begin position="105"/>
        <end position="116"/>
    </location>
</feature>